<proteinExistence type="predicted"/>
<dbReference type="OrthoDB" id="7054907at2"/>
<dbReference type="AlphaFoldDB" id="A0A1N7A501"/>
<dbReference type="PANTHER" id="PTHR43244">
    <property type="match status" value="1"/>
</dbReference>
<dbReference type="GO" id="GO:0016705">
    <property type="term" value="F:oxidoreductase activity, acting on paired donors, with incorporation or reduction of molecular oxygen"/>
    <property type="evidence" value="ECO:0007669"/>
    <property type="project" value="InterPro"/>
</dbReference>
<organism evidence="3 4">
    <name type="scientific">Microbispora rosea</name>
    <dbReference type="NCBI Taxonomy" id="58117"/>
    <lineage>
        <taxon>Bacteria</taxon>
        <taxon>Bacillati</taxon>
        <taxon>Actinomycetota</taxon>
        <taxon>Actinomycetes</taxon>
        <taxon>Streptosporangiales</taxon>
        <taxon>Streptosporangiaceae</taxon>
        <taxon>Microbispora</taxon>
    </lineage>
</organism>
<protein>
    <submittedName>
        <fullName evidence="3">F420-dependent oxidoreductase, MSMEG_4879 family</fullName>
    </submittedName>
</protein>
<dbReference type="InterPro" id="IPR050564">
    <property type="entry name" value="F420-G6PD/mer"/>
</dbReference>
<evidence type="ECO:0000256" key="1">
    <source>
        <dbReference type="ARBA" id="ARBA00023002"/>
    </source>
</evidence>
<dbReference type="Pfam" id="PF00296">
    <property type="entry name" value="Bac_luciferase"/>
    <property type="match status" value="1"/>
</dbReference>
<dbReference type="InterPro" id="IPR011251">
    <property type="entry name" value="Luciferase-like_dom"/>
</dbReference>
<dbReference type="NCBIfam" id="TIGR03564">
    <property type="entry name" value="F420_MSMEG_4879"/>
    <property type="match status" value="1"/>
</dbReference>
<dbReference type="InterPro" id="IPR036661">
    <property type="entry name" value="Luciferase-like_sf"/>
</dbReference>
<keyword evidence="4" id="KW-1185">Reference proteome</keyword>
<feature type="domain" description="Luciferase-like" evidence="2">
    <location>
        <begin position="14"/>
        <end position="277"/>
    </location>
</feature>
<evidence type="ECO:0000259" key="2">
    <source>
        <dbReference type="Pfam" id="PF00296"/>
    </source>
</evidence>
<gene>
    <name evidence="3" type="ORF">SAMN05421833_10828</name>
</gene>
<dbReference type="EMBL" id="FTNI01000008">
    <property type="protein sequence ID" value="SIR34167.1"/>
    <property type="molecule type" value="Genomic_DNA"/>
</dbReference>
<dbReference type="RefSeq" id="WP_076434808.1">
    <property type="nucleotide sequence ID" value="NZ_FTNI01000008.1"/>
</dbReference>
<accession>A0A1N7A501</accession>
<dbReference type="SUPFAM" id="SSF51679">
    <property type="entry name" value="Bacterial luciferase-like"/>
    <property type="match status" value="1"/>
</dbReference>
<keyword evidence="1" id="KW-0560">Oxidoreductase</keyword>
<reference evidence="4" key="1">
    <citation type="submission" date="2017-01" db="EMBL/GenBank/DDBJ databases">
        <authorList>
            <person name="Varghese N."/>
            <person name="Submissions S."/>
        </authorList>
    </citation>
    <scope>NUCLEOTIDE SEQUENCE [LARGE SCALE GENOMIC DNA]</scope>
    <source>
        <strain evidence="4">ATCC 12950</strain>
    </source>
</reference>
<sequence length="308" mass="31716">MKIGVLVGEVRGAVTAEQFAGQVRAAADAGFATAWTAQALGWDALTALAMAGAQVPGIALGSSVVPVPARHPLVLASQALSVQAASGNRLTLGIGAGIAMMTRTMFGLSAERPVARMREYLSVLRPLLRGEHVSHRGEAFTVESAVHVPGAAPPPVLLAALGPAMLRLAGEHADGVVTWMTGPRTLAGHIVPTVTRAAHAAGRPSPRVIAGLIVCVTDDEEGVRRRIAGEFGLAGQVPEYRAVLDREGADGPEDVVIVGDEPAVVRRIRRLAEAGVTEFAASPYGDAREQERTLAVLAGLAGSAGHST</sequence>
<evidence type="ECO:0000313" key="3">
    <source>
        <dbReference type="EMBL" id="SIR34167.1"/>
    </source>
</evidence>
<dbReference type="STRING" id="58117.SAMN05421833_10828"/>
<dbReference type="PANTHER" id="PTHR43244:SF1">
    <property type="entry name" value="5,10-METHYLENETETRAHYDROMETHANOPTERIN REDUCTASE"/>
    <property type="match status" value="1"/>
</dbReference>
<name>A0A1N7A501_9ACTN</name>
<dbReference type="Gene3D" id="3.20.20.30">
    <property type="entry name" value="Luciferase-like domain"/>
    <property type="match status" value="1"/>
</dbReference>
<evidence type="ECO:0000313" key="4">
    <source>
        <dbReference type="Proteomes" id="UP000186096"/>
    </source>
</evidence>
<dbReference type="InterPro" id="IPR019910">
    <property type="entry name" value="Lucif-like_OxRdtase_MSMEG_4879"/>
</dbReference>
<dbReference type="CDD" id="cd01097">
    <property type="entry name" value="Tetrahydromethanopterin_reductase"/>
    <property type="match status" value="1"/>
</dbReference>
<dbReference type="Proteomes" id="UP000186096">
    <property type="component" value="Unassembled WGS sequence"/>
</dbReference>